<evidence type="ECO:0000313" key="12">
    <source>
        <dbReference type="EMBL" id="GCE13529.1"/>
    </source>
</evidence>
<name>A0A402A3B1_9CHLR</name>
<dbReference type="SUPFAM" id="SSF53244">
    <property type="entry name" value="MurD-like peptide ligases, peptide-binding domain"/>
    <property type="match status" value="1"/>
</dbReference>
<evidence type="ECO:0000259" key="11">
    <source>
        <dbReference type="Pfam" id="PF08245"/>
    </source>
</evidence>
<keyword evidence="13" id="KW-1185">Reference proteome</keyword>
<feature type="domain" description="Mur ligase C-terminal" evidence="10">
    <location>
        <begin position="312"/>
        <end position="429"/>
    </location>
</feature>
<protein>
    <recommendedName>
        <fullName evidence="2">tetrahydrofolate synthase</fullName>
        <ecNumber evidence="2">6.3.2.17</ecNumber>
    </recommendedName>
    <alternativeName>
        <fullName evidence="8">Tetrahydrofolylpolyglutamate synthase</fullName>
    </alternativeName>
</protein>
<evidence type="ECO:0000256" key="5">
    <source>
        <dbReference type="ARBA" id="ARBA00022741"/>
    </source>
</evidence>
<evidence type="ECO:0000313" key="13">
    <source>
        <dbReference type="Proteomes" id="UP000287352"/>
    </source>
</evidence>
<dbReference type="GO" id="GO:0005524">
    <property type="term" value="F:ATP binding"/>
    <property type="evidence" value="ECO:0007669"/>
    <property type="project" value="UniProtKB-KW"/>
</dbReference>
<keyword evidence="6" id="KW-0067">ATP-binding</keyword>
<evidence type="ECO:0000256" key="4">
    <source>
        <dbReference type="ARBA" id="ARBA00022723"/>
    </source>
</evidence>
<evidence type="ECO:0000256" key="9">
    <source>
        <dbReference type="ARBA" id="ARBA00047493"/>
    </source>
</evidence>
<evidence type="ECO:0000256" key="7">
    <source>
        <dbReference type="ARBA" id="ARBA00022842"/>
    </source>
</evidence>
<keyword evidence="5" id="KW-0547">Nucleotide-binding</keyword>
<proteinExistence type="inferred from homology"/>
<keyword evidence="7" id="KW-0460">Magnesium</keyword>
<dbReference type="Gene3D" id="3.40.1190.10">
    <property type="entry name" value="Mur-like, catalytic domain"/>
    <property type="match status" value="1"/>
</dbReference>
<dbReference type="Gene3D" id="3.90.190.20">
    <property type="entry name" value="Mur ligase, C-terminal domain"/>
    <property type="match status" value="1"/>
</dbReference>
<dbReference type="PANTHER" id="PTHR11136">
    <property type="entry name" value="FOLYLPOLYGLUTAMATE SYNTHASE-RELATED"/>
    <property type="match status" value="1"/>
</dbReference>
<evidence type="ECO:0000256" key="3">
    <source>
        <dbReference type="ARBA" id="ARBA00022598"/>
    </source>
</evidence>
<keyword evidence="3" id="KW-0436">Ligase</keyword>
<dbReference type="PANTHER" id="PTHR11136:SF0">
    <property type="entry name" value="DIHYDROFOLATE SYNTHETASE-RELATED"/>
    <property type="match status" value="1"/>
</dbReference>
<sequence length="450" mass="49153">MHQSQLPTFIQELVYGSYLKVADRLHGPDALTRDLSFAQDLFTALAIDWRRWPRVTITGSKGKGSTSALLASILQASGERVGLVSSPEMRSFNERIRIDGRCVSFELLEEVAQEIFPAVHSITSQIEPPNYLGPGGVILALAAKIFARSNVSALVVEAGRGGEYDEARLLQAPVSILTPIMLEHQDKLGATVQEIARTKAYISAPGSSIIMSPQTESVQSVVREVATQVGATILAVNKDIWVEEAQSNPDGVVCTIRSDERSYRDLHIPLAGLHQAENAATALLAAKTLQQAGANYTEEGVYEGLSRVRWPGRAQVLQQSPWVLVDGAINRESAQQICELVRHYPAKRITAVISVPKPKDLAGVCEEIARIADRIILTELPVPTLTWYEDAVHIASLSSPDVHSIIPAENAFRFVMDEVQADEGILLLGTQSFVGSALDFWNIDTCTLWK</sequence>
<accession>A0A402A3B1</accession>
<dbReference type="GO" id="GO:0008841">
    <property type="term" value="F:dihydrofolate synthase activity"/>
    <property type="evidence" value="ECO:0007669"/>
    <property type="project" value="TreeGrafter"/>
</dbReference>
<organism evidence="12 13">
    <name type="scientific">Tengunoibacter tsumagoiensis</name>
    <dbReference type="NCBI Taxonomy" id="2014871"/>
    <lineage>
        <taxon>Bacteria</taxon>
        <taxon>Bacillati</taxon>
        <taxon>Chloroflexota</taxon>
        <taxon>Ktedonobacteria</taxon>
        <taxon>Ktedonobacterales</taxon>
        <taxon>Dictyobacteraceae</taxon>
        <taxon>Tengunoibacter</taxon>
    </lineage>
</organism>
<dbReference type="GO" id="GO:0004326">
    <property type="term" value="F:tetrahydrofolylpolyglutamate synthase activity"/>
    <property type="evidence" value="ECO:0007669"/>
    <property type="project" value="UniProtKB-EC"/>
</dbReference>
<dbReference type="RefSeq" id="WP_161975552.1">
    <property type="nucleotide sequence ID" value="NZ_BIFR01000001.1"/>
</dbReference>
<evidence type="ECO:0000256" key="2">
    <source>
        <dbReference type="ARBA" id="ARBA00013025"/>
    </source>
</evidence>
<comment type="catalytic activity">
    <reaction evidence="9">
        <text>(6S)-5,6,7,8-tetrahydrofolyl-(gamma-L-Glu)(n) + L-glutamate + ATP = (6S)-5,6,7,8-tetrahydrofolyl-(gamma-L-Glu)(n+1) + ADP + phosphate + H(+)</text>
        <dbReference type="Rhea" id="RHEA:10580"/>
        <dbReference type="Rhea" id="RHEA-COMP:14738"/>
        <dbReference type="Rhea" id="RHEA-COMP:14740"/>
        <dbReference type="ChEBI" id="CHEBI:15378"/>
        <dbReference type="ChEBI" id="CHEBI:29985"/>
        <dbReference type="ChEBI" id="CHEBI:30616"/>
        <dbReference type="ChEBI" id="CHEBI:43474"/>
        <dbReference type="ChEBI" id="CHEBI:141005"/>
        <dbReference type="ChEBI" id="CHEBI:456216"/>
        <dbReference type="EC" id="6.3.2.17"/>
    </reaction>
</comment>
<dbReference type="InterPro" id="IPR001645">
    <property type="entry name" value="Folylpolyglutamate_synth"/>
</dbReference>
<feature type="domain" description="Mur ligase central" evidence="11">
    <location>
        <begin position="57"/>
        <end position="286"/>
    </location>
</feature>
<dbReference type="EMBL" id="BIFR01000001">
    <property type="protein sequence ID" value="GCE13529.1"/>
    <property type="molecule type" value="Genomic_DNA"/>
</dbReference>
<dbReference type="GO" id="GO:0046872">
    <property type="term" value="F:metal ion binding"/>
    <property type="evidence" value="ECO:0007669"/>
    <property type="project" value="UniProtKB-KW"/>
</dbReference>
<comment type="caution">
    <text evidence="12">The sequence shown here is derived from an EMBL/GenBank/DDBJ whole genome shotgun (WGS) entry which is preliminary data.</text>
</comment>
<evidence type="ECO:0000256" key="1">
    <source>
        <dbReference type="ARBA" id="ARBA00008276"/>
    </source>
</evidence>
<evidence type="ECO:0000256" key="6">
    <source>
        <dbReference type="ARBA" id="ARBA00022840"/>
    </source>
</evidence>
<dbReference type="SUPFAM" id="SSF53623">
    <property type="entry name" value="MurD-like peptide ligases, catalytic domain"/>
    <property type="match status" value="1"/>
</dbReference>
<reference evidence="13" key="1">
    <citation type="submission" date="2018-12" db="EMBL/GenBank/DDBJ databases">
        <title>Tengunoibacter tsumagoiensis gen. nov., sp. nov., Dictyobacter kobayashii sp. nov., D. alpinus sp. nov., and D. joshuensis sp. nov. and description of Dictyobacteraceae fam. nov. within the order Ktedonobacterales isolated from Tengu-no-mugimeshi.</title>
        <authorList>
            <person name="Wang C.M."/>
            <person name="Zheng Y."/>
            <person name="Sakai Y."/>
            <person name="Toyoda A."/>
            <person name="Minakuchi Y."/>
            <person name="Abe K."/>
            <person name="Yokota A."/>
            <person name="Yabe S."/>
        </authorList>
    </citation>
    <scope>NUCLEOTIDE SEQUENCE [LARGE SCALE GENOMIC DNA]</scope>
    <source>
        <strain evidence="13">Uno3</strain>
    </source>
</reference>
<dbReference type="InterPro" id="IPR036615">
    <property type="entry name" value="Mur_ligase_C_dom_sf"/>
</dbReference>
<dbReference type="GO" id="GO:0005737">
    <property type="term" value="C:cytoplasm"/>
    <property type="evidence" value="ECO:0007669"/>
    <property type="project" value="TreeGrafter"/>
</dbReference>
<dbReference type="AlphaFoldDB" id="A0A402A3B1"/>
<dbReference type="InterPro" id="IPR036565">
    <property type="entry name" value="Mur-like_cat_sf"/>
</dbReference>
<dbReference type="Proteomes" id="UP000287352">
    <property type="component" value="Unassembled WGS sequence"/>
</dbReference>
<dbReference type="NCBIfam" id="TIGR01499">
    <property type="entry name" value="folC"/>
    <property type="match status" value="1"/>
</dbReference>
<comment type="similarity">
    <text evidence="1">Belongs to the folylpolyglutamate synthase family.</text>
</comment>
<evidence type="ECO:0000259" key="10">
    <source>
        <dbReference type="Pfam" id="PF02875"/>
    </source>
</evidence>
<gene>
    <name evidence="12" type="ORF">KTT_33880</name>
</gene>
<dbReference type="Pfam" id="PF02875">
    <property type="entry name" value="Mur_ligase_C"/>
    <property type="match status" value="1"/>
</dbReference>
<dbReference type="InterPro" id="IPR013221">
    <property type="entry name" value="Mur_ligase_cen"/>
</dbReference>
<evidence type="ECO:0000256" key="8">
    <source>
        <dbReference type="ARBA" id="ARBA00030592"/>
    </source>
</evidence>
<keyword evidence="4" id="KW-0479">Metal-binding</keyword>
<dbReference type="InterPro" id="IPR004101">
    <property type="entry name" value="Mur_ligase_C"/>
</dbReference>
<dbReference type="EC" id="6.3.2.17" evidence="2"/>
<dbReference type="Pfam" id="PF08245">
    <property type="entry name" value="Mur_ligase_M"/>
    <property type="match status" value="1"/>
</dbReference>